<feature type="domain" description="Aminopeptidase N-like N-terminal" evidence="24">
    <location>
        <begin position="2"/>
        <end position="184"/>
    </location>
</feature>
<keyword evidence="8 19" id="KW-0479">Metal-binding</keyword>
<dbReference type="PANTHER" id="PTHR11533:SF253">
    <property type="entry name" value="AMINOPEPTIDASE-RELATED"/>
    <property type="match status" value="1"/>
</dbReference>
<evidence type="ECO:0000259" key="24">
    <source>
        <dbReference type="Pfam" id="PF17900"/>
    </source>
</evidence>
<keyword evidence="11 19" id="KW-0862">Zinc</keyword>
<keyword evidence="10 21" id="KW-0378">Hydrolase</keyword>
<feature type="domain" description="Peptidase M1 membrane alanine aminopeptidase" evidence="22">
    <location>
        <begin position="220"/>
        <end position="445"/>
    </location>
</feature>
<comment type="cofactor">
    <cofactor evidence="19 21">
        <name>Zn(2+)</name>
        <dbReference type="ChEBI" id="CHEBI:29105"/>
    </cofactor>
    <text evidence="19 21">Binds 1 zinc ion per subunit.</text>
</comment>
<dbReference type="Pfam" id="PF01433">
    <property type="entry name" value="Peptidase_M1"/>
    <property type="match status" value="1"/>
</dbReference>
<evidence type="ECO:0000259" key="23">
    <source>
        <dbReference type="Pfam" id="PF11838"/>
    </source>
</evidence>
<evidence type="ECO:0000256" key="3">
    <source>
        <dbReference type="ARBA" id="ARBA00010136"/>
    </source>
</evidence>
<dbReference type="GO" id="GO:0043171">
    <property type="term" value="P:peptide catabolic process"/>
    <property type="evidence" value="ECO:0007669"/>
    <property type="project" value="TreeGrafter"/>
</dbReference>
<evidence type="ECO:0000256" key="18">
    <source>
        <dbReference type="PIRSR" id="PIRSR634016-2"/>
    </source>
</evidence>
<feature type="binding site" evidence="18">
    <location>
        <position position="870"/>
    </location>
    <ligand>
        <name>substrate</name>
    </ligand>
</feature>
<sequence length="940" mass="107415">MHVKCLRPTDKVILHGQNFKVYKEKVAVRGDSGNLVVTEATINDTFNFLTLYLDKSLESDKNYTLTIPFYGNLDNSLNGAYISSYKNMKTGTKEYLVSTQFEAISARKALPCFDEPEYKASFRVSIGHRSDLYATSNMPIVSSMTENQLENFWTWTEIQQRFKKDENQFIWDKFENSVPMSTYLLAFVVSKFAHVESPPELSKTKFRIWARSDAINQTDYASKIGPKVLTNFENWFNVSFPLPKQDMFAIPDFSSGAMENWGLITYRETALLYDEKQSSFTAKERVASVVAHELAHQWFGNLVTMKWWSDLWLNEGFATYVGSLGVEKVEPTWGHANYEAADNMRRVLVFDGLESSHPVSVPIENPDKIQEIFDAISYSKGSLLIRMMVTFLGEETFRKGLTSYLIKHSYKNAEQDDLWEELTAAASESGRLPRDVTVKDIMDTWTKQTGYPMLTVTRDYANRSMDITQKRFLSLVGSANTSESWWVPLNIIHQGDSDQNKPIKWMSNKEGTTSSYRLDHGAENNQWILFNSDLVALYRVNYDPTNWQLLADTLNSDSYGSIPSLGRAQLLTDAFALAWSNVIDYKTALQIGNYLQRETDHIPLESGLEGLGKINRVLMRTSDYGAFQKFMRKLISKTYERSGGLYAKRILNGDNLMSVKMQYFRWANKMRAIREYVFTITHGHSYLQNSHQCIISAFGGNKISNCVGKELMKGFGPGSDRRGVLISNWACRMRVPGCEDNAVELFKRWMNTPDPDTNNPIPLDLRSTVYCVGARRGGIGEWRFLFERYARSNVAAARTAAMLALACTNEVWLLEQYLEWTIGSGAEVRRQDAATVIAAVARQPVGFYLARDFLYHRIEEIFKAFNGQDRRLGGLVKVVAGQLKTQQELDEFITWSEKNSKYLKESRLSVAQAVENARVNIAWLERHRRPVVALLREHAQ</sequence>
<evidence type="ECO:0000256" key="4">
    <source>
        <dbReference type="ARBA" id="ARBA00022475"/>
    </source>
</evidence>
<dbReference type="EC" id="3.4.11.-" evidence="21"/>
<evidence type="ECO:0000256" key="9">
    <source>
        <dbReference type="ARBA" id="ARBA00022729"/>
    </source>
</evidence>
<evidence type="ECO:0000256" key="17">
    <source>
        <dbReference type="PIRSR" id="PIRSR634016-1"/>
    </source>
</evidence>
<dbReference type="PANTHER" id="PTHR11533">
    <property type="entry name" value="PROTEASE M1 ZINC METALLOPROTEASE"/>
    <property type="match status" value="1"/>
</dbReference>
<dbReference type="Pfam" id="PF17900">
    <property type="entry name" value="Peptidase_M1_N"/>
    <property type="match status" value="1"/>
</dbReference>
<dbReference type="InterPro" id="IPR027268">
    <property type="entry name" value="Peptidase_M4/M1_CTD_sf"/>
</dbReference>
<evidence type="ECO:0000256" key="10">
    <source>
        <dbReference type="ARBA" id="ARBA00022801"/>
    </source>
</evidence>
<keyword evidence="21 25" id="KW-0031">Aminopeptidase</keyword>
<accession>A0A4C1VXV8</accession>
<evidence type="ECO:0000313" key="25">
    <source>
        <dbReference type="EMBL" id="GBP44106.1"/>
    </source>
</evidence>
<dbReference type="GO" id="GO:0042277">
    <property type="term" value="F:peptide binding"/>
    <property type="evidence" value="ECO:0007669"/>
    <property type="project" value="TreeGrafter"/>
</dbReference>
<dbReference type="Proteomes" id="UP000299102">
    <property type="component" value="Unassembled WGS sequence"/>
</dbReference>
<feature type="binding site" evidence="19">
    <location>
        <position position="315"/>
    </location>
    <ligand>
        <name>Zn(2+)</name>
        <dbReference type="ChEBI" id="CHEBI:29105"/>
        <note>catalytic</note>
    </ligand>
</feature>
<proteinExistence type="inferred from homology"/>
<keyword evidence="6 21" id="KW-0645">Protease</keyword>
<dbReference type="InterPro" id="IPR050344">
    <property type="entry name" value="Peptidase_M1_aminopeptidases"/>
</dbReference>
<dbReference type="SUPFAM" id="SSF63737">
    <property type="entry name" value="Leukotriene A4 hydrolase N-terminal domain"/>
    <property type="match status" value="1"/>
</dbReference>
<evidence type="ECO:0000256" key="6">
    <source>
        <dbReference type="ARBA" id="ARBA00022670"/>
    </source>
</evidence>
<protein>
    <recommendedName>
        <fullName evidence="21">Aminopeptidase</fullName>
        <ecNumber evidence="21">3.4.11.-</ecNumber>
    </recommendedName>
</protein>
<dbReference type="GO" id="GO:0006508">
    <property type="term" value="P:proteolysis"/>
    <property type="evidence" value="ECO:0007669"/>
    <property type="project" value="UniProtKB-KW"/>
</dbReference>
<comment type="subcellular location">
    <subcellularLocation>
        <location evidence="2">Cell membrane</location>
        <topology evidence="2">Lipid-anchor</topology>
        <topology evidence="2">GPI-anchor</topology>
    </subcellularLocation>
    <subcellularLocation>
        <location evidence="1">Membrane</location>
        <topology evidence="1">Single-pass membrane protein</topology>
    </subcellularLocation>
</comment>
<dbReference type="AlphaFoldDB" id="A0A4C1VXV8"/>
<dbReference type="OrthoDB" id="510539at2759"/>
<evidence type="ECO:0000256" key="20">
    <source>
        <dbReference type="PIRSR" id="PIRSR634016-4"/>
    </source>
</evidence>
<evidence type="ECO:0000256" key="5">
    <source>
        <dbReference type="ARBA" id="ARBA00022622"/>
    </source>
</evidence>
<dbReference type="InterPro" id="IPR034016">
    <property type="entry name" value="M1_APN-typ"/>
</dbReference>
<evidence type="ECO:0000256" key="7">
    <source>
        <dbReference type="ARBA" id="ARBA00022692"/>
    </source>
</evidence>
<evidence type="ECO:0000259" key="22">
    <source>
        <dbReference type="Pfam" id="PF01433"/>
    </source>
</evidence>
<feature type="binding site" evidence="18">
    <location>
        <position position="102"/>
    </location>
    <ligand>
        <name>substrate</name>
    </ligand>
</feature>
<keyword evidence="14" id="KW-0472">Membrane</keyword>
<evidence type="ECO:0000256" key="13">
    <source>
        <dbReference type="ARBA" id="ARBA00023049"/>
    </source>
</evidence>
<evidence type="ECO:0000256" key="21">
    <source>
        <dbReference type="RuleBase" id="RU364040"/>
    </source>
</evidence>
<dbReference type="InterPro" id="IPR045357">
    <property type="entry name" value="Aminopeptidase_N-like_N"/>
</dbReference>
<dbReference type="FunFam" id="1.10.390.10:FF:000016">
    <property type="entry name" value="Glutamyl aminopeptidase"/>
    <property type="match status" value="1"/>
</dbReference>
<dbReference type="PRINTS" id="PR00756">
    <property type="entry name" value="ALADIPTASE"/>
</dbReference>
<feature type="active site" description="Proton acceptor" evidence="17">
    <location>
        <position position="293"/>
    </location>
</feature>
<evidence type="ECO:0000256" key="19">
    <source>
        <dbReference type="PIRSR" id="PIRSR634016-3"/>
    </source>
</evidence>
<gene>
    <name evidence="25" type="primary">ANPEP</name>
    <name evidence="25" type="ORF">EVAR_81427_1</name>
</gene>
<reference evidence="25 26" key="1">
    <citation type="journal article" date="2019" name="Commun. Biol.">
        <title>The bagworm genome reveals a unique fibroin gene that provides high tensile strength.</title>
        <authorList>
            <person name="Kono N."/>
            <person name="Nakamura H."/>
            <person name="Ohtoshi R."/>
            <person name="Tomita M."/>
            <person name="Numata K."/>
            <person name="Arakawa K."/>
        </authorList>
    </citation>
    <scope>NUCLEOTIDE SEQUENCE [LARGE SCALE GENOMIC DNA]</scope>
</reference>
<dbReference type="EMBL" id="BGZK01000447">
    <property type="protein sequence ID" value="GBP44106.1"/>
    <property type="molecule type" value="Genomic_DNA"/>
</dbReference>
<dbReference type="Gene3D" id="2.60.40.1730">
    <property type="entry name" value="tricorn interacting facor f3 domain"/>
    <property type="match status" value="1"/>
</dbReference>
<dbReference type="GO" id="GO:0070006">
    <property type="term" value="F:metalloaminopeptidase activity"/>
    <property type="evidence" value="ECO:0007669"/>
    <property type="project" value="TreeGrafter"/>
</dbReference>
<feature type="binding site" evidence="18">
    <location>
        <begin position="256"/>
        <end position="260"/>
    </location>
    <ligand>
        <name>substrate</name>
    </ligand>
</feature>
<evidence type="ECO:0000256" key="12">
    <source>
        <dbReference type="ARBA" id="ARBA00022989"/>
    </source>
</evidence>
<dbReference type="GO" id="GO:0005737">
    <property type="term" value="C:cytoplasm"/>
    <property type="evidence" value="ECO:0007669"/>
    <property type="project" value="TreeGrafter"/>
</dbReference>
<feature type="domain" description="ERAP1-like C-terminal" evidence="23">
    <location>
        <begin position="722"/>
        <end position="918"/>
    </location>
</feature>
<evidence type="ECO:0000313" key="26">
    <source>
        <dbReference type="Proteomes" id="UP000299102"/>
    </source>
</evidence>
<dbReference type="Gene3D" id="2.60.40.1910">
    <property type="match status" value="1"/>
</dbReference>
<keyword evidence="7" id="KW-0812">Transmembrane</keyword>
<dbReference type="STRING" id="151549.A0A4C1VXV8"/>
<dbReference type="GO" id="GO:0008270">
    <property type="term" value="F:zinc ion binding"/>
    <property type="evidence" value="ECO:0007669"/>
    <property type="project" value="UniProtKB-UniRule"/>
</dbReference>
<dbReference type="InterPro" id="IPR024571">
    <property type="entry name" value="ERAP1-like_C_dom"/>
</dbReference>
<keyword evidence="26" id="KW-1185">Reference proteome</keyword>
<evidence type="ECO:0000256" key="14">
    <source>
        <dbReference type="ARBA" id="ARBA00023136"/>
    </source>
</evidence>
<keyword evidence="4" id="KW-1003">Cell membrane</keyword>
<keyword evidence="13 21" id="KW-0482">Metalloprotease</keyword>
<dbReference type="InterPro" id="IPR014782">
    <property type="entry name" value="Peptidase_M1_dom"/>
</dbReference>
<comment type="caution">
    <text evidence="25">The sequence shown here is derived from an EMBL/GenBank/DDBJ whole genome shotgun (WGS) entry which is preliminary data.</text>
</comment>
<feature type="site" description="Transition state stabilizer" evidence="20">
    <location>
        <position position="378"/>
    </location>
</feature>
<evidence type="ECO:0000256" key="1">
    <source>
        <dbReference type="ARBA" id="ARBA00004167"/>
    </source>
</evidence>
<feature type="binding site" evidence="19">
    <location>
        <position position="292"/>
    </location>
    <ligand>
        <name>Zn(2+)</name>
        <dbReference type="ChEBI" id="CHEBI:29105"/>
        <note>catalytic</note>
    </ligand>
</feature>
<keyword evidence="12" id="KW-1133">Transmembrane helix</keyword>
<dbReference type="InterPro" id="IPR001930">
    <property type="entry name" value="Peptidase_M1"/>
</dbReference>
<keyword evidence="16" id="KW-0449">Lipoprotein</keyword>
<keyword evidence="5" id="KW-0336">GPI-anchor</keyword>
<comment type="similarity">
    <text evidence="3 21">Belongs to the peptidase M1 family.</text>
</comment>
<dbReference type="GO" id="GO:0005886">
    <property type="term" value="C:plasma membrane"/>
    <property type="evidence" value="ECO:0007669"/>
    <property type="project" value="UniProtKB-SubCell"/>
</dbReference>
<evidence type="ECO:0000256" key="11">
    <source>
        <dbReference type="ARBA" id="ARBA00022833"/>
    </source>
</evidence>
<feature type="binding site" evidence="19">
    <location>
        <position position="296"/>
    </location>
    <ligand>
        <name>Zn(2+)</name>
        <dbReference type="ChEBI" id="CHEBI:29105"/>
        <note>catalytic</note>
    </ligand>
</feature>
<dbReference type="CDD" id="cd09601">
    <property type="entry name" value="M1_APN-Q_like"/>
    <property type="match status" value="1"/>
</dbReference>
<dbReference type="FunFam" id="2.60.40.1910:FF:000008">
    <property type="entry name" value="Aminopeptidase"/>
    <property type="match status" value="1"/>
</dbReference>
<keyword evidence="9" id="KW-0732">Signal</keyword>
<organism evidence="25 26">
    <name type="scientific">Eumeta variegata</name>
    <name type="common">Bagworm moth</name>
    <name type="synonym">Eumeta japonica</name>
    <dbReference type="NCBI Taxonomy" id="151549"/>
    <lineage>
        <taxon>Eukaryota</taxon>
        <taxon>Metazoa</taxon>
        <taxon>Ecdysozoa</taxon>
        <taxon>Arthropoda</taxon>
        <taxon>Hexapoda</taxon>
        <taxon>Insecta</taxon>
        <taxon>Pterygota</taxon>
        <taxon>Neoptera</taxon>
        <taxon>Endopterygota</taxon>
        <taxon>Lepidoptera</taxon>
        <taxon>Glossata</taxon>
        <taxon>Ditrysia</taxon>
        <taxon>Tineoidea</taxon>
        <taxon>Psychidae</taxon>
        <taxon>Oiketicinae</taxon>
        <taxon>Eumeta</taxon>
    </lineage>
</organism>
<evidence type="ECO:0000256" key="2">
    <source>
        <dbReference type="ARBA" id="ARBA00004609"/>
    </source>
</evidence>
<dbReference type="Gene3D" id="1.25.50.20">
    <property type="match status" value="1"/>
</dbReference>
<dbReference type="Pfam" id="PF11838">
    <property type="entry name" value="ERAP1_C"/>
    <property type="match status" value="2"/>
</dbReference>
<feature type="domain" description="ERAP1-like C-terminal" evidence="23">
    <location>
        <begin position="527"/>
        <end position="643"/>
    </location>
</feature>
<evidence type="ECO:0000256" key="15">
    <source>
        <dbReference type="ARBA" id="ARBA00023180"/>
    </source>
</evidence>
<keyword evidence="15" id="KW-0325">Glycoprotein</keyword>
<evidence type="ECO:0000256" key="16">
    <source>
        <dbReference type="ARBA" id="ARBA00023288"/>
    </source>
</evidence>
<dbReference type="InterPro" id="IPR042097">
    <property type="entry name" value="Aminopeptidase_N-like_N_sf"/>
</dbReference>
<name>A0A4C1VXV8_EUMVA</name>
<dbReference type="GO" id="GO:0098552">
    <property type="term" value="C:side of membrane"/>
    <property type="evidence" value="ECO:0007669"/>
    <property type="project" value="UniProtKB-KW"/>
</dbReference>
<dbReference type="GO" id="GO:0005615">
    <property type="term" value="C:extracellular space"/>
    <property type="evidence" value="ECO:0007669"/>
    <property type="project" value="TreeGrafter"/>
</dbReference>
<dbReference type="SUPFAM" id="SSF55486">
    <property type="entry name" value="Metalloproteases ('zincins'), catalytic domain"/>
    <property type="match status" value="1"/>
</dbReference>
<evidence type="ECO:0000256" key="8">
    <source>
        <dbReference type="ARBA" id="ARBA00022723"/>
    </source>
</evidence>
<dbReference type="Gene3D" id="1.10.390.10">
    <property type="entry name" value="Neutral Protease Domain 2"/>
    <property type="match status" value="1"/>
</dbReference>